<name>Q7Q643_ANOGA</name>
<sequence length="179" mass="20052">RAVREQRRHSAWLEVVIPKIFWQEQELLLPAQKRFPKSRKTLLWGRSSVSATTTTDNPCSTHNRNIWCATLGYFDHTNTLTNDSTLGLYAHLSGRIASHGYPLSQERFALATVHRGTAEASRLRVSVLKRLTRLLRPLVPGSPLGSADDRYGVAVLSCGWLAASDPPLIRSVSVCCRWC</sequence>
<reference evidence="1" key="1">
    <citation type="journal article" date="2002" name="Science">
        <title>The genome sequence of the malaria mosquito Anopheles gambiae.</title>
        <authorList>
            <person name="Holt R.A."/>
            <person name="Subramanian G.M."/>
            <person name="Halpern A."/>
            <person name="Sutton G.G."/>
            <person name="Charlab R."/>
            <person name="Nusskern D.R."/>
            <person name="Wincker P."/>
            <person name="Clark A.G."/>
            <person name="Ribeiro J.M."/>
            <person name="Wides R."/>
            <person name="Salzberg S.L."/>
            <person name="Loftus B."/>
            <person name="Yandell M."/>
            <person name="Majoros W.H."/>
            <person name="Rusch D.B."/>
            <person name="Lai Z."/>
            <person name="Kraft C.L."/>
            <person name="Abril J.F."/>
            <person name="Anthouard V."/>
            <person name="Arensburger P."/>
            <person name="Atkinson P.W."/>
            <person name="Baden H."/>
            <person name="de Berardinis V."/>
            <person name="Baldwin D."/>
            <person name="Benes V."/>
            <person name="Biedler J."/>
            <person name="Blass C."/>
            <person name="Bolanos R."/>
            <person name="Boscus D."/>
            <person name="Barnstead M."/>
            <person name="Cai S."/>
            <person name="Center A."/>
            <person name="Chaturverdi K."/>
            <person name="Christophides G.K."/>
            <person name="Chrystal M.A."/>
            <person name="Clamp M."/>
            <person name="Cravchik A."/>
            <person name="Curwen V."/>
            <person name="Dana A."/>
            <person name="Delcher A."/>
            <person name="Dew I."/>
            <person name="Evans C.A."/>
            <person name="Flanigan M."/>
            <person name="Grundschober-Freimoser A."/>
            <person name="Friedli L."/>
            <person name="Gu Z."/>
            <person name="Guan P."/>
            <person name="Guigo R."/>
            <person name="Hillenmeyer M.E."/>
            <person name="Hladun S.L."/>
            <person name="Hogan J.R."/>
            <person name="Hong Y.S."/>
            <person name="Hoover J."/>
            <person name="Jaillon O."/>
            <person name="Ke Z."/>
            <person name="Kodira C."/>
            <person name="Kokoza E."/>
            <person name="Koutsos A."/>
            <person name="Letunic I."/>
            <person name="Levitsky A."/>
            <person name="Liang Y."/>
            <person name="Lin J.J."/>
            <person name="Lobo N.F."/>
            <person name="Lopez J.R."/>
            <person name="Malek J.A."/>
            <person name="McIntosh T.C."/>
            <person name="Meister S."/>
            <person name="Miller J."/>
            <person name="Mobarry C."/>
            <person name="Mongin E."/>
            <person name="Murphy S.D."/>
            <person name="O'Brochta D.A."/>
            <person name="Pfannkoch C."/>
            <person name="Qi R."/>
            <person name="Regier M.A."/>
            <person name="Remington K."/>
            <person name="Shao H."/>
            <person name="Sharakhova M.V."/>
            <person name="Sitter C.D."/>
            <person name="Shetty J."/>
            <person name="Smith T.J."/>
            <person name="Strong R."/>
            <person name="Sun J."/>
            <person name="Thomasova D."/>
            <person name="Ton L.Q."/>
            <person name="Topalis P."/>
            <person name="Tu Z."/>
            <person name="Unger M.F."/>
            <person name="Walenz B."/>
            <person name="Wang A."/>
            <person name="Wang J."/>
            <person name="Wang M."/>
            <person name="Wang X."/>
            <person name="Woodford K.J."/>
            <person name="Wortman J.R."/>
            <person name="Wu M."/>
            <person name="Yao A."/>
            <person name="Zdobnov E.M."/>
            <person name="Zhang H."/>
            <person name="Zhao Q."/>
            <person name="Zhao S."/>
            <person name="Zhu S.C."/>
            <person name="Zhimulev I."/>
            <person name="Coluzzi M."/>
            <person name="della Torre A."/>
            <person name="Roth C.W."/>
            <person name="Louis C."/>
            <person name="Kalush F."/>
            <person name="Mural R.J."/>
            <person name="Myers E.W."/>
            <person name="Adams M.D."/>
            <person name="Smith H.O."/>
            <person name="Broder S."/>
            <person name="Gardner M.J."/>
            <person name="Fraser C.M."/>
            <person name="Birney E."/>
            <person name="Bork P."/>
            <person name="Brey P.T."/>
            <person name="Venter J.C."/>
            <person name="Weissenbach J."/>
            <person name="Kafatos F.C."/>
            <person name="Collins F.H."/>
            <person name="Hoffman S.L."/>
        </authorList>
    </citation>
    <scope>NUCLEOTIDE SEQUENCE [LARGE SCALE GENOMIC DNA]</scope>
    <source>
        <strain evidence="1">PEST</strain>
    </source>
</reference>
<reference evidence="1" key="3">
    <citation type="journal article" date="2004" name="Trends Parasitol.">
        <title>The Anopheles gambiae genome: an update.</title>
        <authorList>
            <person name="Mongin E."/>
            <person name="Louis C."/>
            <person name="Holt R.A."/>
            <person name="Birney E."/>
            <person name="Collins F.H."/>
        </authorList>
    </citation>
    <scope>NUCLEOTIDE SEQUENCE</scope>
    <source>
        <strain evidence="1">PEST</strain>
    </source>
</reference>
<organism evidence="1">
    <name type="scientific">Anopheles gambiae</name>
    <name type="common">African malaria mosquito</name>
    <dbReference type="NCBI Taxonomy" id="7165"/>
    <lineage>
        <taxon>Eukaryota</taxon>
        <taxon>Metazoa</taxon>
        <taxon>Ecdysozoa</taxon>
        <taxon>Arthropoda</taxon>
        <taxon>Hexapoda</taxon>
        <taxon>Insecta</taxon>
        <taxon>Pterygota</taxon>
        <taxon>Neoptera</taxon>
        <taxon>Endopterygota</taxon>
        <taxon>Diptera</taxon>
        <taxon>Nematocera</taxon>
        <taxon>Culicoidea</taxon>
        <taxon>Culicidae</taxon>
        <taxon>Anophelinae</taxon>
        <taxon>Anopheles</taxon>
    </lineage>
</organism>
<dbReference type="PaxDb" id="7165-AGAP006053-PA"/>
<protein>
    <submittedName>
        <fullName evidence="1">AGAP006053-PA</fullName>
    </submittedName>
</protein>
<reference evidence="1" key="4">
    <citation type="journal article" date="2007" name="Genome Biol.">
        <title>Update of the Anopheles gambiae PEST genome assembly.</title>
        <authorList>
            <person name="Sharakhova M.V."/>
            <person name="Hammond M.P."/>
            <person name="Lobo N.F."/>
            <person name="Krzywinski J."/>
            <person name="Unger M.F."/>
            <person name="Hillenmeyer M.E."/>
            <person name="Bruggner R.V."/>
            <person name="Birney E."/>
            <person name="Collins F.H."/>
        </authorList>
    </citation>
    <scope>NUCLEOTIDE SEQUENCE</scope>
    <source>
        <strain evidence="1">PEST</strain>
    </source>
</reference>
<proteinExistence type="predicted"/>
<dbReference type="EMBL" id="AAAB01008960">
    <property type="protein sequence ID" value="EAA10992.2"/>
    <property type="molecule type" value="Genomic_DNA"/>
</dbReference>
<dbReference type="HOGENOM" id="CLU_1507034_0_0_1"/>
<dbReference type="AlphaFoldDB" id="Q7Q643"/>
<accession>Q7Q643</accession>
<comment type="caution">
    <text evidence="1">The sequence shown here is derived from an EMBL/GenBank/DDBJ whole genome shotgun (WGS) entry which is preliminary data.</text>
</comment>
<evidence type="ECO:0000313" key="1">
    <source>
        <dbReference type="EMBL" id="EAA10992.2"/>
    </source>
</evidence>
<reference evidence="1" key="5">
    <citation type="submission" date="2011-05" db="EMBL/GenBank/DDBJ databases">
        <authorList>
            <consortium name="VectorBase"/>
        </authorList>
    </citation>
    <scope>NUCLEOTIDE SEQUENCE</scope>
    <source>
        <strain evidence="1">PEST</strain>
    </source>
</reference>
<feature type="non-terminal residue" evidence="1">
    <location>
        <position position="1"/>
    </location>
</feature>
<gene>
    <name evidence="1" type="ORF">AgaP_AGAP006053</name>
</gene>
<reference evidence="1" key="2">
    <citation type="submission" date="2002-03" db="EMBL/GenBank/DDBJ databases">
        <authorList>
            <consortium name="The Anopheles Genome Sequencing Consortium"/>
        </authorList>
    </citation>
    <scope>NUCLEOTIDE SEQUENCE</scope>
    <source>
        <strain evidence="1">PEST</strain>
    </source>
</reference>